<proteinExistence type="predicted"/>
<keyword evidence="2" id="KW-1185">Reference proteome</keyword>
<dbReference type="EMBL" id="CP002547">
    <property type="protein sequence ID" value="ADY54708.1"/>
    <property type="molecule type" value="Genomic_DNA"/>
</dbReference>
<accession>F0SXG2</accession>
<dbReference type="Proteomes" id="UP000007488">
    <property type="component" value="Chromosome"/>
</dbReference>
<protein>
    <recommendedName>
        <fullName evidence="3">Phage protein</fullName>
    </recommendedName>
</protein>
<sequence length="110" mass="12027">MAPDYEFYTDTYYGNKIPEADFPRLCNRAESYLDSLGCNLSGLPPDKLSMAICAVAEAWQTNEQGGDVVSQSVGPWSKTFAAAKPKTNEQRLADAARLYIGPCASGVRWV</sequence>
<dbReference type="STRING" id="645991.Sgly_0342"/>
<dbReference type="RefSeq" id="WP_013623579.1">
    <property type="nucleotide sequence ID" value="NC_015172.1"/>
</dbReference>
<dbReference type="HOGENOM" id="CLU_151281_0_0_9"/>
<evidence type="ECO:0000313" key="2">
    <source>
        <dbReference type="Proteomes" id="UP000007488"/>
    </source>
</evidence>
<reference evidence="2" key="2">
    <citation type="submission" date="2011-02" db="EMBL/GenBank/DDBJ databases">
        <title>The complete genome of Syntrophobotulus glycolicus DSM 8271.</title>
        <authorList>
            <person name="Lucas S."/>
            <person name="Copeland A."/>
            <person name="Lapidus A."/>
            <person name="Bruce D."/>
            <person name="Goodwin L."/>
            <person name="Pitluck S."/>
            <person name="Kyrpides N."/>
            <person name="Mavromatis K."/>
            <person name="Pagani I."/>
            <person name="Ivanova N."/>
            <person name="Mikhailova N."/>
            <person name="Chertkov O."/>
            <person name="Held B."/>
            <person name="Detter J.C."/>
            <person name="Tapia R."/>
            <person name="Han C."/>
            <person name="Land M."/>
            <person name="Hauser L."/>
            <person name="Markowitz V."/>
            <person name="Cheng J.-F."/>
            <person name="Hugenholtz P."/>
            <person name="Woyke T."/>
            <person name="Wu D."/>
            <person name="Spring S."/>
            <person name="Schroeder M."/>
            <person name="Brambilla E."/>
            <person name="Klenk H.-P."/>
            <person name="Eisen J.A."/>
        </authorList>
    </citation>
    <scope>NUCLEOTIDE SEQUENCE [LARGE SCALE GENOMIC DNA]</scope>
    <source>
        <strain evidence="2">DSM 8271 / FlGlyR</strain>
    </source>
</reference>
<gene>
    <name evidence="1" type="ordered locus">Sgly_0342</name>
</gene>
<evidence type="ECO:0000313" key="1">
    <source>
        <dbReference type="EMBL" id="ADY54708.1"/>
    </source>
</evidence>
<dbReference type="KEGG" id="sgy:Sgly_0342"/>
<reference evidence="1 2" key="1">
    <citation type="journal article" date="2011" name="Stand. Genomic Sci.">
        <title>Complete genome sequence of Syntrophobotulus glycolicus type strain (FlGlyR).</title>
        <authorList>
            <person name="Han C."/>
            <person name="Mwirichia R."/>
            <person name="Chertkov O."/>
            <person name="Held B."/>
            <person name="Lapidus A."/>
            <person name="Nolan M."/>
            <person name="Lucas S."/>
            <person name="Hammon N."/>
            <person name="Deshpande S."/>
            <person name="Cheng J.F."/>
            <person name="Tapia R."/>
            <person name="Goodwin L."/>
            <person name="Pitluck S."/>
            <person name="Huntemann M."/>
            <person name="Liolios K."/>
            <person name="Ivanova N."/>
            <person name="Pagani I."/>
            <person name="Mavromatis K."/>
            <person name="Ovchinikova G."/>
            <person name="Pati A."/>
            <person name="Chen A."/>
            <person name="Palaniappan K."/>
            <person name="Land M."/>
            <person name="Hauser L."/>
            <person name="Brambilla E.M."/>
            <person name="Rohde M."/>
            <person name="Spring S."/>
            <person name="Sikorski J."/>
            <person name="Goker M."/>
            <person name="Woyke T."/>
            <person name="Bristow J."/>
            <person name="Eisen J.A."/>
            <person name="Markowitz V."/>
            <person name="Hugenholtz P."/>
            <person name="Kyrpides N.C."/>
            <person name="Klenk H.P."/>
            <person name="Detter J.C."/>
        </authorList>
    </citation>
    <scope>NUCLEOTIDE SEQUENCE [LARGE SCALE GENOMIC DNA]</scope>
    <source>
        <strain evidence="2">DSM 8271 / FlGlyR</strain>
    </source>
</reference>
<dbReference type="AlphaFoldDB" id="F0SXG2"/>
<organism evidence="1 2">
    <name type="scientific">Syntrophobotulus glycolicus (strain DSM 8271 / FlGlyR)</name>
    <dbReference type="NCBI Taxonomy" id="645991"/>
    <lineage>
        <taxon>Bacteria</taxon>
        <taxon>Bacillati</taxon>
        <taxon>Bacillota</taxon>
        <taxon>Clostridia</taxon>
        <taxon>Eubacteriales</taxon>
        <taxon>Desulfitobacteriaceae</taxon>
        <taxon>Syntrophobotulus</taxon>
    </lineage>
</organism>
<name>F0SXG2_SYNGF</name>
<evidence type="ECO:0008006" key="3">
    <source>
        <dbReference type="Google" id="ProtNLM"/>
    </source>
</evidence>